<comment type="caution">
    <text evidence="2">The sequence shown here is derived from an EMBL/GenBank/DDBJ whole genome shotgun (WGS) entry which is preliminary data.</text>
</comment>
<proteinExistence type="predicted"/>
<protein>
    <submittedName>
        <fullName evidence="2">Uncharacterized protein</fullName>
    </submittedName>
</protein>
<gene>
    <name evidence="2" type="ORF">TIFTF001_025164</name>
</gene>
<evidence type="ECO:0000313" key="2">
    <source>
        <dbReference type="EMBL" id="GMN56045.1"/>
    </source>
</evidence>
<accession>A0AA88ANS5</accession>
<evidence type="ECO:0000256" key="1">
    <source>
        <dbReference type="SAM" id="MobiDB-lite"/>
    </source>
</evidence>
<reference evidence="2" key="1">
    <citation type="submission" date="2023-07" db="EMBL/GenBank/DDBJ databases">
        <title>draft genome sequence of fig (Ficus carica).</title>
        <authorList>
            <person name="Takahashi T."/>
            <person name="Nishimura K."/>
        </authorList>
    </citation>
    <scope>NUCLEOTIDE SEQUENCE</scope>
</reference>
<dbReference type="Proteomes" id="UP001187192">
    <property type="component" value="Unassembled WGS sequence"/>
</dbReference>
<dbReference type="EMBL" id="BTGU01000061">
    <property type="protein sequence ID" value="GMN56045.1"/>
    <property type="molecule type" value="Genomic_DNA"/>
</dbReference>
<sequence length="110" mass="12323">MSQISALTTREASSSQESAMVANASYVGDGSDQVQVHYVNNRNYNYCPNNLPTHYHRGLRNHENFSYGNPRNALQPPPGFQQPIAEKKPSLEDLLSTFCNNQNFYGLVIS</sequence>
<keyword evidence="3" id="KW-1185">Reference proteome</keyword>
<name>A0AA88ANS5_FICCA</name>
<dbReference type="AlphaFoldDB" id="A0AA88ANS5"/>
<evidence type="ECO:0000313" key="3">
    <source>
        <dbReference type="Proteomes" id="UP001187192"/>
    </source>
</evidence>
<feature type="region of interest" description="Disordered" evidence="1">
    <location>
        <begin position="61"/>
        <end position="84"/>
    </location>
</feature>
<organism evidence="2 3">
    <name type="scientific">Ficus carica</name>
    <name type="common">Common fig</name>
    <dbReference type="NCBI Taxonomy" id="3494"/>
    <lineage>
        <taxon>Eukaryota</taxon>
        <taxon>Viridiplantae</taxon>
        <taxon>Streptophyta</taxon>
        <taxon>Embryophyta</taxon>
        <taxon>Tracheophyta</taxon>
        <taxon>Spermatophyta</taxon>
        <taxon>Magnoliopsida</taxon>
        <taxon>eudicotyledons</taxon>
        <taxon>Gunneridae</taxon>
        <taxon>Pentapetalae</taxon>
        <taxon>rosids</taxon>
        <taxon>fabids</taxon>
        <taxon>Rosales</taxon>
        <taxon>Moraceae</taxon>
        <taxon>Ficeae</taxon>
        <taxon>Ficus</taxon>
    </lineage>
</organism>